<dbReference type="KEGG" id="emv:HQR01_06465"/>
<dbReference type="InterPro" id="IPR021251">
    <property type="entry name" value="DUF2793"/>
</dbReference>
<proteinExistence type="predicted"/>
<evidence type="ECO:0000313" key="1">
    <source>
        <dbReference type="EMBL" id="QKG71046.1"/>
    </source>
</evidence>
<accession>A0A7D4BAJ5</accession>
<keyword evidence="2" id="KW-1185">Reference proteome</keyword>
<gene>
    <name evidence="1" type="ORF">HQR01_06465</name>
</gene>
<sequence length="108" mass="11514">MVGTSASPPAAPSAGDCWIVAAGAVGEWSGRDDCLAWWDGDQWTFAPPFRGLRAFDQAQDRYRTFSDSWDAAPIPTDPSGGSVVDVEARDIIATILAILRAHRIIPGA</sequence>
<dbReference type="RefSeq" id="WP_173213631.1">
    <property type="nucleotide sequence ID" value="NZ_CP053921.1"/>
</dbReference>
<name>A0A7D4BAJ5_9SPHN</name>
<evidence type="ECO:0000313" key="2">
    <source>
        <dbReference type="Proteomes" id="UP000504693"/>
    </source>
</evidence>
<dbReference type="Pfam" id="PF10983">
    <property type="entry name" value="DUF2793"/>
    <property type="match status" value="1"/>
</dbReference>
<protein>
    <submittedName>
        <fullName evidence="1">DUF2793 domain-containing protein</fullName>
    </submittedName>
</protein>
<dbReference type="EMBL" id="CP053921">
    <property type="protein sequence ID" value="QKG71046.1"/>
    <property type="molecule type" value="Genomic_DNA"/>
</dbReference>
<organism evidence="1 2">
    <name type="scientific">Erythrobacter mangrovi</name>
    <dbReference type="NCBI Taxonomy" id="2739433"/>
    <lineage>
        <taxon>Bacteria</taxon>
        <taxon>Pseudomonadati</taxon>
        <taxon>Pseudomonadota</taxon>
        <taxon>Alphaproteobacteria</taxon>
        <taxon>Sphingomonadales</taxon>
        <taxon>Erythrobacteraceae</taxon>
        <taxon>Erythrobacter/Porphyrobacter group</taxon>
        <taxon>Erythrobacter</taxon>
    </lineage>
</organism>
<dbReference type="AlphaFoldDB" id="A0A7D4BAJ5"/>
<dbReference type="Proteomes" id="UP000504693">
    <property type="component" value="Chromosome"/>
</dbReference>
<reference evidence="1 2" key="1">
    <citation type="submission" date="2020-05" db="EMBL/GenBank/DDBJ databases">
        <title>Erythrobacter mangrovi sp. nov., isolated from rhizosphere soil of mangrove plant (Kandelia candel).</title>
        <authorList>
            <person name="Ye Y.H."/>
        </authorList>
    </citation>
    <scope>NUCLEOTIDE SEQUENCE [LARGE SCALE GENOMIC DNA]</scope>
    <source>
        <strain evidence="1 2">EB310</strain>
    </source>
</reference>